<evidence type="ECO:0000313" key="2">
    <source>
        <dbReference type="EnsemblPlants" id="KEH37766"/>
    </source>
</evidence>
<sequence length="111" mass="11984">MNFLYWNVRDFAFLDSFAVSANCRSVKDIILVLWKAPSSPWLKVNTDGSVIGGHAACGGLFHDSLGTFRSDFYCNIGIQTVFYAEVLGIILAIGDGGVSGCQPSWDVDDAA</sequence>
<reference evidence="1 3" key="2">
    <citation type="journal article" date="2014" name="BMC Genomics">
        <title>An improved genome release (version Mt4.0) for the model legume Medicago truncatula.</title>
        <authorList>
            <person name="Tang H."/>
            <person name="Krishnakumar V."/>
            <person name="Bidwell S."/>
            <person name="Rosen B."/>
            <person name="Chan A."/>
            <person name="Zhou S."/>
            <person name="Gentzbittel L."/>
            <person name="Childs K.L."/>
            <person name="Yandell M."/>
            <person name="Gundlach H."/>
            <person name="Mayer K.F."/>
            <person name="Schwartz D.C."/>
            <person name="Town C.D."/>
        </authorList>
    </citation>
    <scope>GENOME REANNOTATION</scope>
    <source>
        <strain evidence="1">A17</strain>
        <strain evidence="2 3">cv. Jemalong A17</strain>
    </source>
</reference>
<dbReference type="AlphaFoldDB" id="A0A072V811"/>
<dbReference type="EMBL" id="CM001218">
    <property type="protein sequence ID" value="KEH37766.1"/>
    <property type="molecule type" value="Genomic_DNA"/>
</dbReference>
<dbReference type="EnsemblPlants" id="KEH37766">
    <property type="protein sequence ID" value="KEH37766"/>
    <property type="gene ID" value="MTR_2g046980"/>
</dbReference>
<name>A0A072V811_MEDTR</name>
<keyword evidence="1" id="KW-0472">Membrane</keyword>
<reference evidence="1 3" key="1">
    <citation type="journal article" date="2011" name="Nature">
        <title>The Medicago genome provides insight into the evolution of rhizobial symbioses.</title>
        <authorList>
            <person name="Young N.D."/>
            <person name="Debelle F."/>
            <person name="Oldroyd G.E."/>
            <person name="Geurts R."/>
            <person name="Cannon S.B."/>
            <person name="Udvardi M.K."/>
            <person name="Benedito V.A."/>
            <person name="Mayer K.F."/>
            <person name="Gouzy J."/>
            <person name="Schoof H."/>
            <person name="Van de Peer Y."/>
            <person name="Proost S."/>
            <person name="Cook D.R."/>
            <person name="Meyers B.C."/>
            <person name="Spannagl M."/>
            <person name="Cheung F."/>
            <person name="De Mita S."/>
            <person name="Krishnakumar V."/>
            <person name="Gundlach H."/>
            <person name="Zhou S."/>
            <person name="Mudge J."/>
            <person name="Bharti A.K."/>
            <person name="Murray J.D."/>
            <person name="Naoumkina M.A."/>
            <person name="Rosen B."/>
            <person name="Silverstein K.A."/>
            <person name="Tang H."/>
            <person name="Rombauts S."/>
            <person name="Zhao P.X."/>
            <person name="Zhou P."/>
            <person name="Barbe V."/>
            <person name="Bardou P."/>
            <person name="Bechner M."/>
            <person name="Bellec A."/>
            <person name="Berger A."/>
            <person name="Berges H."/>
            <person name="Bidwell S."/>
            <person name="Bisseling T."/>
            <person name="Choisne N."/>
            <person name="Couloux A."/>
            <person name="Denny R."/>
            <person name="Deshpande S."/>
            <person name="Dai X."/>
            <person name="Doyle J.J."/>
            <person name="Dudez A.M."/>
            <person name="Farmer A.D."/>
            <person name="Fouteau S."/>
            <person name="Franken C."/>
            <person name="Gibelin C."/>
            <person name="Gish J."/>
            <person name="Goldstein S."/>
            <person name="Gonzalez A.J."/>
            <person name="Green P.J."/>
            <person name="Hallab A."/>
            <person name="Hartog M."/>
            <person name="Hua A."/>
            <person name="Humphray S.J."/>
            <person name="Jeong D.H."/>
            <person name="Jing Y."/>
            <person name="Jocker A."/>
            <person name="Kenton S.M."/>
            <person name="Kim D.J."/>
            <person name="Klee K."/>
            <person name="Lai H."/>
            <person name="Lang C."/>
            <person name="Lin S."/>
            <person name="Macmil S.L."/>
            <person name="Magdelenat G."/>
            <person name="Matthews L."/>
            <person name="McCorrison J."/>
            <person name="Monaghan E.L."/>
            <person name="Mun J.H."/>
            <person name="Najar F.Z."/>
            <person name="Nicholson C."/>
            <person name="Noirot C."/>
            <person name="O'Bleness M."/>
            <person name="Paule C.R."/>
            <person name="Poulain J."/>
            <person name="Prion F."/>
            <person name="Qin B."/>
            <person name="Qu C."/>
            <person name="Retzel E.F."/>
            <person name="Riddle C."/>
            <person name="Sallet E."/>
            <person name="Samain S."/>
            <person name="Samson N."/>
            <person name="Sanders I."/>
            <person name="Saurat O."/>
            <person name="Scarpelli C."/>
            <person name="Schiex T."/>
            <person name="Segurens B."/>
            <person name="Severin A.J."/>
            <person name="Sherrier D.J."/>
            <person name="Shi R."/>
            <person name="Sims S."/>
            <person name="Singer S.R."/>
            <person name="Sinharoy S."/>
            <person name="Sterck L."/>
            <person name="Viollet A."/>
            <person name="Wang B.B."/>
            <person name="Wang K."/>
            <person name="Wang M."/>
            <person name="Wang X."/>
            <person name="Warfsmann J."/>
            <person name="Weissenbach J."/>
            <person name="White D.D."/>
            <person name="White J.D."/>
            <person name="Wiley G.B."/>
            <person name="Wincker P."/>
            <person name="Xing Y."/>
            <person name="Yang L."/>
            <person name="Yao Z."/>
            <person name="Ying F."/>
            <person name="Zhai J."/>
            <person name="Zhou L."/>
            <person name="Zuber A."/>
            <person name="Denarie J."/>
            <person name="Dixon R.A."/>
            <person name="May G.D."/>
            <person name="Schwartz D.C."/>
            <person name="Rogers J."/>
            <person name="Quetier F."/>
            <person name="Town C.D."/>
            <person name="Roe B.A."/>
        </authorList>
    </citation>
    <scope>NUCLEOTIDE SEQUENCE [LARGE SCALE GENOMIC DNA]</scope>
    <source>
        <strain evidence="1">A17</strain>
        <strain evidence="2 3">cv. Jemalong A17</strain>
    </source>
</reference>
<keyword evidence="3" id="KW-1185">Reference proteome</keyword>
<proteinExistence type="predicted"/>
<dbReference type="HOGENOM" id="CLU_2162182_0_0_1"/>
<dbReference type="Proteomes" id="UP000002051">
    <property type="component" value="Chromosome 2"/>
</dbReference>
<accession>A0A072V811</accession>
<keyword evidence="1" id="KW-0812">Transmembrane</keyword>
<evidence type="ECO:0000313" key="3">
    <source>
        <dbReference type="Proteomes" id="UP000002051"/>
    </source>
</evidence>
<evidence type="ECO:0000313" key="1">
    <source>
        <dbReference type="EMBL" id="KEH37766.1"/>
    </source>
</evidence>
<reference evidence="2" key="3">
    <citation type="submission" date="2015-04" db="UniProtKB">
        <authorList>
            <consortium name="EnsemblPlants"/>
        </authorList>
    </citation>
    <scope>IDENTIFICATION</scope>
    <source>
        <strain evidence="2">cv. Jemalong A17</strain>
    </source>
</reference>
<organism evidence="1 3">
    <name type="scientific">Medicago truncatula</name>
    <name type="common">Barrel medic</name>
    <name type="synonym">Medicago tribuloides</name>
    <dbReference type="NCBI Taxonomy" id="3880"/>
    <lineage>
        <taxon>Eukaryota</taxon>
        <taxon>Viridiplantae</taxon>
        <taxon>Streptophyta</taxon>
        <taxon>Embryophyta</taxon>
        <taxon>Tracheophyta</taxon>
        <taxon>Spermatophyta</taxon>
        <taxon>Magnoliopsida</taxon>
        <taxon>eudicotyledons</taxon>
        <taxon>Gunneridae</taxon>
        <taxon>Pentapetalae</taxon>
        <taxon>rosids</taxon>
        <taxon>fabids</taxon>
        <taxon>Fabales</taxon>
        <taxon>Fabaceae</taxon>
        <taxon>Papilionoideae</taxon>
        <taxon>50 kb inversion clade</taxon>
        <taxon>NPAAA clade</taxon>
        <taxon>Hologalegina</taxon>
        <taxon>IRL clade</taxon>
        <taxon>Trifolieae</taxon>
        <taxon>Medicago</taxon>
    </lineage>
</organism>
<gene>
    <name evidence="1" type="ordered locus">MTR_2g046980</name>
</gene>
<protein>
    <submittedName>
        <fullName evidence="1">Transmembrane protein, putative</fullName>
    </submittedName>
</protein>